<feature type="signal peptide" evidence="7">
    <location>
        <begin position="1"/>
        <end position="23"/>
    </location>
</feature>
<evidence type="ECO:0000256" key="2">
    <source>
        <dbReference type="ARBA" id="ARBA00022729"/>
    </source>
</evidence>
<dbReference type="PANTHER" id="PTHR43649:SF33">
    <property type="entry name" value="POLYGALACTURONAN_RHAMNOGALACTURONAN-BINDING PROTEIN YTCQ"/>
    <property type="match status" value="1"/>
</dbReference>
<dbReference type="Proteomes" id="UP001519287">
    <property type="component" value="Unassembled WGS sequence"/>
</dbReference>
<evidence type="ECO:0000256" key="4">
    <source>
        <dbReference type="ARBA" id="ARBA00023139"/>
    </source>
</evidence>
<organism evidence="8 9">
    <name type="scientific">Paenibacillus eucommiae</name>
    <dbReference type="NCBI Taxonomy" id="1355755"/>
    <lineage>
        <taxon>Bacteria</taxon>
        <taxon>Bacillati</taxon>
        <taxon>Bacillota</taxon>
        <taxon>Bacilli</taxon>
        <taxon>Bacillales</taxon>
        <taxon>Paenibacillaceae</taxon>
        <taxon>Paenibacillus</taxon>
    </lineage>
</organism>
<keyword evidence="8" id="KW-0813">Transport</keyword>
<keyword evidence="3" id="KW-0472">Membrane</keyword>
<proteinExistence type="predicted"/>
<evidence type="ECO:0000256" key="7">
    <source>
        <dbReference type="SAM" id="SignalP"/>
    </source>
</evidence>
<keyword evidence="4" id="KW-0564">Palmitate</keyword>
<accession>A0ABS4J565</accession>
<dbReference type="Pfam" id="PF01547">
    <property type="entry name" value="SBP_bac_1"/>
    <property type="match status" value="1"/>
</dbReference>
<dbReference type="RefSeq" id="WP_209976758.1">
    <property type="nucleotide sequence ID" value="NZ_JAGGLB010000029.1"/>
</dbReference>
<name>A0ABS4J565_9BACL</name>
<keyword evidence="9" id="KW-1185">Reference proteome</keyword>
<keyword evidence="1" id="KW-1003">Cell membrane</keyword>
<dbReference type="PANTHER" id="PTHR43649">
    <property type="entry name" value="ARABINOSE-BINDING PROTEIN-RELATED"/>
    <property type="match status" value="1"/>
</dbReference>
<evidence type="ECO:0000256" key="1">
    <source>
        <dbReference type="ARBA" id="ARBA00022475"/>
    </source>
</evidence>
<evidence type="ECO:0000256" key="6">
    <source>
        <dbReference type="SAM" id="MobiDB-lite"/>
    </source>
</evidence>
<evidence type="ECO:0000256" key="5">
    <source>
        <dbReference type="ARBA" id="ARBA00023288"/>
    </source>
</evidence>
<keyword evidence="5" id="KW-0449">Lipoprotein</keyword>
<feature type="chain" id="PRO_5047015603" evidence="7">
    <location>
        <begin position="24"/>
        <end position="499"/>
    </location>
</feature>
<gene>
    <name evidence="8" type="ORF">J2Z66_006574</name>
</gene>
<dbReference type="PROSITE" id="PS51257">
    <property type="entry name" value="PROKAR_LIPOPROTEIN"/>
    <property type="match status" value="1"/>
</dbReference>
<feature type="region of interest" description="Disordered" evidence="6">
    <location>
        <begin position="31"/>
        <end position="63"/>
    </location>
</feature>
<feature type="compositionally biased region" description="Low complexity" evidence="6">
    <location>
        <begin position="32"/>
        <end position="54"/>
    </location>
</feature>
<keyword evidence="8" id="KW-0762">Sugar transport</keyword>
<evidence type="ECO:0000313" key="9">
    <source>
        <dbReference type="Proteomes" id="UP001519287"/>
    </source>
</evidence>
<dbReference type="SUPFAM" id="SSF53850">
    <property type="entry name" value="Periplasmic binding protein-like II"/>
    <property type="match status" value="1"/>
</dbReference>
<evidence type="ECO:0000256" key="3">
    <source>
        <dbReference type="ARBA" id="ARBA00023136"/>
    </source>
</evidence>
<comment type="caution">
    <text evidence="8">The sequence shown here is derived from an EMBL/GenBank/DDBJ whole genome shotgun (WGS) entry which is preliminary data.</text>
</comment>
<dbReference type="Gene3D" id="3.40.190.10">
    <property type="entry name" value="Periplasmic binding protein-like II"/>
    <property type="match status" value="1"/>
</dbReference>
<evidence type="ECO:0000313" key="8">
    <source>
        <dbReference type="EMBL" id="MBP1994933.1"/>
    </source>
</evidence>
<protein>
    <submittedName>
        <fullName evidence="8">Multiple sugar transport system substrate-binding protein</fullName>
    </submittedName>
</protein>
<keyword evidence="2 7" id="KW-0732">Signal</keyword>
<reference evidence="8 9" key="1">
    <citation type="submission" date="2021-03" db="EMBL/GenBank/DDBJ databases">
        <title>Genomic Encyclopedia of Type Strains, Phase IV (KMG-IV): sequencing the most valuable type-strain genomes for metagenomic binning, comparative biology and taxonomic classification.</title>
        <authorList>
            <person name="Goeker M."/>
        </authorList>
    </citation>
    <scope>NUCLEOTIDE SEQUENCE [LARGE SCALE GENOMIC DNA]</scope>
    <source>
        <strain evidence="8 9">DSM 26048</strain>
    </source>
</reference>
<dbReference type="InterPro" id="IPR050490">
    <property type="entry name" value="Bact_solute-bd_prot1"/>
</dbReference>
<sequence length="499" mass="56204">MVKKTRLWYVMTAALLIVALVLAGCSSKNETPKPSDSALPAPSSSQSATTSPTSGGESQGIKIDPNKKVNLRYYTSQSYDQVAFEASYQDWQKMYPNIKVEMVLSSGSDFQTGVKMASIAGEQMDVIYMSADNMERANPDTLYLPLDELVARDGWDLTVEFGAYQEQLKVNGKLYGIPRGIAPDGVWYNKKYFEEAGLPDPSSGDWTWDEFFQAAKKLTKYDDEGNITRYGIHDWSFGGTSLSVATTRLALYSGWELVNTDGSFNMDWTNYKKAVELLYNAVYIDKSMASPSDIKAKGLHWQNDYYAGKTAMGIGGRNGAIFQDLAVEYGQLTKEEDDANIHTLAPMPRWDANSPKKQAYELVVGAAVSKTTKYPEEAYLFTKWFSTKSVEISSKVAHTMPASRLLDKSVLLENWRWYSDKNDKVTQGKQRDDLYSRMMDPEIKPIYFQNSGKFSYVAKMKLELDKHLSLLFAKEKSLDETIQNAKIATFKIYEEETAK</sequence>
<dbReference type="EMBL" id="JAGGLB010000029">
    <property type="protein sequence ID" value="MBP1994933.1"/>
    <property type="molecule type" value="Genomic_DNA"/>
</dbReference>
<dbReference type="InterPro" id="IPR006059">
    <property type="entry name" value="SBP"/>
</dbReference>